<evidence type="ECO:0000313" key="2">
    <source>
        <dbReference type="Proteomes" id="UP001204376"/>
    </source>
</evidence>
<reference evidence="1 2" key="1">
    <citation type="submission" date="2022-07" db="EMBL/GenBank/DDBJ databases">
        <title>Mucilaginibacter sp. JC4.</title>
        <authorList>
            <person name="Le V."/>
            <person name="Ko S.-R."/>
            <person name="Ahn C.-Y."/>
            <person name="Oh H.-M."/>
        </authorList>
    </citation>
    <scope>NUCLEOTIDE SEQUENCE [LARGE SCALE GENOMIC DNA]</scope>
    <source>
        <strain evidence="1 2">JC4</strain>
    </source>
</reference>
<organism evidence="1 2">
    <name type="scientific">Mucilaginibacter aquariorum</name>
    <dbReference type="NCBI Taxonomy" id="2967225"/>
    <lineage>
        <taxon>Bacteria</taxon>
        <taxon>Pseudomonadati</taxon>
        <taxon>Bacteroidota</taxon>
        <taxon>Sphingobacteriia</taxon>
        <taxon>Sphingobacteriales</taxon>
        <taxon>Sphingobacteriaceae</taxon>
        <taxon>Mucilaginibacter</taxon>
    </lineage>
</organism>
<dbReference type="EMBL" id="JANHOH010000012">
    <property type="protein sequence ID" value="MCQ6961208.1"/>
    <property type="molecule type" value="Genomic_DNA"/>
</dbReference>
<name>A0ABT1TBA7_9SPHI</name>
<dbReference type="Proteomes" id="UP001204376">
    <property type="component" value="Unassembled WGS sequence"/>
</dbReference>
<dbReference type="RefSeq" id="WP_256541378.1">
    <property type="nucleotide sequence ID" value="NZ_JANHOH010000012.1"/>
</dbReference>
<evidence type="ECO:0008006" key="3">
    <source>
        <dbReference type="Google" id="ProtNLM"/>
    </source>
</evidence>
<sequence length="70" mass="8261">MMIEVFKTNVQEMDRSRILIQKLLEQFPASKINFDLEDCDKILRVEGKDFCANRIIELLKLNGHYCEVLT</sequence>
<comment type="caution">
    <text evidence="1">The sequence shown here is derived from an EMBL/GenBank/DDBJ whole genome shotgun (WGS) entry which is preliminary data.</text>
</comment>
<keyword evidence="2" id="KW-1185">Reference proteome</keyword>
<protein>
    <recommendedName>
        <fullName evidence="3">Methyltransferase type 11</fullName>
    </recommendedName>
</protein>
<evidence type="ECO:0000313" key="1">
    <source>
        <dbReference type="EMBL" id="MCQ6961208.1"/>
    </source>
</evidence>
<proteinExistence type="predicted"/>
<gene>
    <name evidence="1" type="ORF">NPE20_24760</name>
</gene>
<accession>A0ABT1TBA7</accession>